<comment type="similarity">
    <text evidence="2">Belongs to the methyltransferase superfamily. L-isoaspartyl/D-aspartyl protein methyltransferase family.</text>
</comment>
<evidence type="ECO:0000256" key="3">
    <source>
        <dbReference type="ARBA" id="ARBA00011890"/>
    </source>
</evidence>
<evidence type="ECO:0000256" key="6">
    <source>
        <dbReference type="ARBA" id="ARBA00022603"/>
    </source>
</evidence>
<dbReference type="PANTHER" id="PTHR11579:SF0">
    <property type="entry name" value="PROTEIN-L-ISOASPARTATE(D-ASPARTATE) O-METHYLTRANSFERASE"/>
    <property type="match status" value="1"/>
</dbReference>
<dbReference type="Pfam" id="PF01135">
    <property type="entry name" value="PCMT"/>
    <property type="match status" value="1"/>
</dbReference>
<name>A0ABU2SHB2_9ACTN</name>
<proteinExistence type="inferred from homology"/>
<dbReference type="InterPro" id="IPR029063">
    <property type="entry name" value="SAM-dependent_MTases_sf"/>
</dbReference>
<evidence type="ECO:0000256" key="7">
    <source>
        <dbReference type="ARBA" id="ARBA00022679"/>
    </source>
</evidence>
<keyword evidence="13" id="KW-1185">Reference proteome</keyword>
<dbReference type="EC" id="2.1.1.77" evidence="3"/>
<evidence type="ECO:0000256" key="8">
    <source>
        <dbReference type="ARBA" id="ARBA00022691"/>
    </source>
</evidence>
<evidence type="ECO:0000256" key="9">
    <source>
        <dbReference type="ARBA" id="ARBA00030757"/>
    </source>
</evidence>
<evidence type="ECO:0000256" key="11">
    <source>
        <dbReference type="ARBA" id="ARBA00031350"/>
    </source>
</evidence>
<keyword evidence="5" id="KW-0963">Cytoplasm</keyword>
<accession>A0ABU2SHB2</accession>
<protein>
    <recommendedName>
        <fullName evidence="4">Protein-L-isoaspartate O-methyltransferase</fullName>
        <ecNumber evidence="3">2.1.1.77</ecNumber>
    </recommendedName>
    <alternativeName>
        <fullName evidence="11">L-isoaspartyl protein carboxyl methyltransferase</fullName>
    </alternativeName>
    <alternativeName>
        <fullName evidence="9">Protein L-isoaspartyl methyltransferase</fullName>
    </alternativeName>
    <alternativeName>
        <fullName evidence="10">Protein-beta-aspartate methyltransferase</fullName>
    </alternativeName>
</protein>
<dbReference type="PANTHER" id="PTHR11579">
    <property type="entry name" value="PROTEIN-L-ISOASPARTATE O-METHYLTRANSFERASE"/>
    <property type="match status" value="1"/>
</dbReference>
<organism evidence="12 13">
    <name type="scientific">Streptomyces hesseae</name>
    <dbReference type="NCBI Taxonomy" id="3075519"/>
    <lineage>
        <taxon>Bacteria</taxon>
        <taxon>Bacillati</taxon>
        <taxon>Actinomycetota</taxon>
        <taxon>Actinomycetes</taxon>
        <taxon>Kitasatosporales</taxon>
        <taxon>Streptomycetaceae</taxon>
        <taxon>Streptomyces</taxon>
    </lineage>
</organism>
<dbReference type="Proteomes" id="UP001180531">
    <property type="component" value="Unassembled WGS sequence"/>
</dbReference>
<comment type="caution">
    <text evidence="12">The sequence shown here is derived from an EMBL/GenBank/DDBJ whole genome shotgun (WGS) entry which is preliminary data.</text>
</comment>
<dbReference type="RefSeq" id="WP_311607180.1">
    <property type="nucleotide sequence ID" value="NZ_JAVRFI010000001.1"/>
</dbReference>
<keyword evidence="7" id="KW-0808">Transferase</keyword>
<dbReference type="SUPFAM" id="SSF53335">
    <property type="entry name" value="S-adenosyl-L-methionine-dependent methyltransferases"/>
    <property type="match status" value="1"/>
</dbReference>
<sequence>MTPVAAAAKRVPEQHYTHHEARGATIHRTNPVFIHRELTALDVVPGMNVAEIGTGSGLSGGLLAELVGPTGMVTSLDIDPYLTRWANHIHAERGVNNVRCYAVDGTADYPGQAPYHRMVGWCSPPLLPKAWVDQTTEDGLIVATLPVAPVPNLAAGAVIRVRGGQPYVESVFPGSDIETGSSPRSDFSVPARWVDWESRIPATSWVSIAWREQDDWKSSGARGVLERLREPGHTEQYKGEEIDWSSLRVWLAATGARLTMTELKPDVIGLGHSTRNTAAVIQQDGTVIADATDSASLTVLRGWLAAWEYVDRPGPDAYTANLVPDMDGDIPGWDLRLVR</sequence>
<gene>
    <name evidence="12" type="ORF">RM609_01435</name>
</gene>
<dbReference type="Gene3D" id="3.40.50.150">
    <property type="entry name" value="Vaccinia Virus protein VP39"/>
    <property type="match status" value="1"/>
</dbReference>
<evidence type="ECO:0000313" key="13">
    <source>
        <dbReference type="Proteomes" id="UP001180531"/>
    </source>
</evidence>
<evidence type="ECO:0000313" key="12">
    <source>
        <dbReference type="EMBL" id="MDT0447769.1"/>
    </source>
</evidence>
<evidence type="ECO:0000256" key="4">
    <source>
        <dbReference type="ARBA" id="ARBA00013346"/>
    </source>
</evidence>
<evidence type="ECO:0000256" key="2">
    <source>
        <dbReference type="ARBA" id="ARBA00005369"/>
    </source>
</evidence>
<evidence type="ECO:0000256" key="5">
    <source>
        <dbReference type="ARBA" id="ARBA00022490"/>
    </source>
</evidence>
<keyword evidence="8" id="KW-0949">S-adenosyl-L-methionine</keyword>
<reference evidence="12" key="1">
    <citation type="submission" date="2024-05" db="EMBL/GenBank/DDBJ databases">
        <title>30 novel species of actinomycetes from the DSMZ collection.</title>
        <authorList>
            <person name="Nouioui I."/>
        </authorList>
    </citation>
    <scope>NUCLEOTIDE SEQUENCE</scope>
    <source>
        <strain evidence="12">DSM 40473</strain>
    </source>
</reference>
<comment type="subcellular location">
    <subcellularLocation>
        <location evidence="1">Cytoplasm</location>
    </subcellularLocation>
</comment>
<keyword evidence="6" id="KW-0489">Methyltransferase</keyword>
<evidence type="ECO:0000256" key="10">
    <source>
        <dbReference type="ARBA" id="ARBA00031323"/>
    </source>
</evidence>
<evidence type="ECO:0000256" key="1">
    <source>
        <dbReference type="ARBA" id="ARBA00004496"/>
    </source>
</evidence>
<dbReference type="InterPro" id="IPR000682">
    <property type="entry name" value="PCMT"/>
</dbReference>
<dbReference type="EMBL" id="JAVRFI010000001">
    <property type="protein sequence ID" value="MDT0447769.1"/>
    <property type="molecule type" value="Genomic_DNA"/>
</dbReference>